<dbReference type="Proteomes" id="UP001164250">
    <property type="component" value="Chromosome 15"/>
</dbReference>
<dbReference type="EMBL" id="CM047910">
    <property type="protein sequence ID" value="KAJ0075825.1"/>
    <property type="molecule type" value="Genomic_DNA"/>
</dbReference>
<protein>
    <submittedName>
        <fullName evidence="1">Uncharacterized protein</fullName>
    </submittedName>
</protein>
<evidence type="ECO:0000313" key="1">
    <source>
        <dbReference type="EMBL" id="KAJ0075825.1"/>
    </source>
</evidence>
<gene>
    <name evidence="1" type="ORF">Patl1_35169</name>
</gene>
<proteinExistence type="predicted"/>
<sequence>MDLFLPNSWIYATLVLEDGCKCMWNILILDLFISFIKLFRLLSLELFSFIYFLQLGFCYDRIPNQYSCLPKYSMLVRALTYTFFCPILKCFLLVF</sequence>
<comment type="caution">
    <text evidence="1">The sequence shown here is derived from an EMBL/GenBank/DDBJ whole genome shotgun (WGS) entry which is preliminary data.</text>
</comment>
<name>A0ACC0ZVJ7_9ROSI</name>
<organism evidence="1 2">
    <name type="scientific">Pistacia atlantica</name>
    <dbReference type="NCBI Taxonomy" id="434234"/>
    <lineage>
        <taxon>Eukaryota</taxon>
        <taxon>Viridiplantae</taxon>
        <taxon>Streptophyta</taxon>
        <taxon>Embryophyta</taxon>
        <taxon>Tracheophyta</taxon>
        <taxon>Spermatophyta</taxon>
        <taxon>Magnoliopsida</taxon>
        <taxon>eudicotyledons</taxon>
        <taxon>Gunneridae</taxon>
        <taxon>Pentapetalae</taxon>
        <taxon>rosids</taxon>
        <taxon>malvids</taxon>
        <taxon>Sapindales</taxon>
        <taxon>Anacardiaceae</taxon>
        <taxon>Pistacia</taxon>
    </lineage>
</organism>
<keyword evidence="2" id="KW-1185">Reference proteome</keyword>
<accession>A0ACC0ZVJ7</accession>
<reference evidence="2" key="1">
    <citation type="journal article" date="2023" name="G3 (Bethesda)">
        <title>Genome assembly and association tests identify interacting loci associated with vigor, precocity, and sex in interspecific pistachio rootstocks.</title>
        <authorList>
            <person name="Palmer W."/>
            <person name="Jacygrad E."/>
            <person name="Sagayaradj S."/>
            <person name="Cavanaugh K."/>
            <person name="Han R."/>
            <person name="Bertier L."/>
            <person name="Beede B."/>
            <person name="Kafkas S."/>
            <person name="Golino D."/>
            <person name="Preece J."/>
            <person name="Michelmore R."/>
        </authorList>
    </citation>
    <scope>NUCLEOTIDE SEQUENCE [LARGE SCALE GENOMIC DNA]</scope>
</reference>
<evidence type="ECO:0000313" key="2">
    <source>
        <dbReference type="Proteomes" id="UP001164250"/>
    </source>
</evidence>